<dbReference type="OrthoDB" id="9804372at2"/>
<feature type="domain" description="Uracil-DNA glycosylase-like" evidence="10">
    <location>
        <begin position="74"/>
        <end position="255"/>
    </location>
</feature>
<dbReference type="SUPFAM" id="SSF52141">
    <property type="entry name" value="Uracil-DNA glycosylase-like"/>
    <property type="match status" value="1"/>
</dbReference>
<evidence type="ECO:0000256" key="3">
    <source>
        <dbReference type="ARBA" id="ARBA00008184"/>
    </source>
</evidence>
<evidence type="ECO:0000259" key="10">
    <source>
        <dbReference type="Pfam" id="PF03167"/>
    </source>
</evidence>
<keyword evidence="13" id="KW-1185">Reference proteome</keyword>
<dbReference type="STRING" id="93064.BRX40_15805"/>
<proteinExistence type="inferred from homology"/>
<evidence type="ECO:0000256" key="4">
    <source>
        <dbReference type="ARBA" id="ARBA00012030"/>
    </source>
</evidence>
<comment type="similarity">
    <text evidence="3">Belongs to the uracil-DNA glycosylase (UDG) superfamily. UNG family.</text>
</comment>
<dbReference type="GO" id="GO:0004844">
    <property type="term" value="F:uracil DNA N-glycosylase activity"/>
    <property type="evidence" value="ECO:0007669"/>
    <property type="project" value="UniProtKB-EC"/>
</dbReference>
<keyword evidence="8" id="KW-0234">DNA repair</keyword>
<keyword evidence="7" id="KW-0378">Hydrolase</keyword>
<accession>A0A1L6JCP5</accession>
<dbReference type="PANTHER" id="PTHR11264">
    <property type="entry name" value="URACIL-DNA GLYCOSYLASE"/>
    <property type="match status" value="1"/>
</dbReference>
<reference evidence="12 14" key="3">
    <citation type="submission" date="2018-07" db="EMBL/GenBank/DDBJ databases">
        <title>Genomic and Epidemiologic Investigation of an Indolent Hospital Outbreak.</title>
        <authorList>
            <person name="Johnson R.C."/>
            <person name="Deming C."/>
            <person name="Conlan S."/>
            <person name="Zellmer C.J."/>
            <person name="Michelin A.V."/>
            <person name="Lee-Lin S."/>
            <person name="Thomas P.J."/>
            <person name="Park M."/>
            <person name="Weingarten R.A."/>
            <person name="Less J."/>
            <person name="Dekker J.P."/>
            <person name="Frank K.M."/>
            <person name="Musser K.A."/>
            <person name="Mcquiston J.R."/>
            <person name="Henderson D.K."/>
            <person name="Lau A.F."/>
            <person name="Palmore T.N."/>
            <person name="Segre J.A."/>
        </authorList>
    </citation>
    <scope>NUCLEOTIDE SEQUENCE [LARGE SCALE GENOMIC DNA]</scope>
    <source>
        <strain evidence="12 14">SK-NIH.Env10_0317</strain>
    </source>
</reference>
<dbReference type="EMBL" id="CP018820">
    <property type="protein sequence ID" value="APR53692.1"/>
    <property type="molecule type" value="Genomic_DNA"/>
</dbReference>
<dbReference type="InterPro" id="IPR036895">
    <property type="entry name" value="Uracil-DNA_glycosylase-like_sf"/>
</dbReference>
<keyword evidence="6" id="KW-0227">DNA damage</keyword>
<dbReference type="Proteomes" id="UP000185161">
    <property type="component" value="Chromosome"/>
</dbReference>
<dbReference type="GeneID" id="44134027"/>
<evidence type="ECO:0000256" key="7">
    <source>
        <dbReference type="ARBA" id="ARBA00022801"/>
    </source>
</evidence>
<dbReference type="PANTHER" id="PTHR11264:SF8">
    <property type="entry name" value="URACIL-DNA GLYCOSYLASE-LIKE DOMAIN-CONTAINING PROTEIN"/>
    <property type="match status" value="1"/>
</dbReference>
<organism evidence="11 13">
    <name type="scientific">Sphingomonas koreensis</name>
    <dbReference type="NCBI Taxonomy" id="93064"/>
    <lineage>
        <taxon>Bacteria</taxon>
        <taxon>Pseudomonadati</taxon>
        <taxon>Pseudomonadota</taxon>
        <taxon>Alphaproteobacteria</taxon>
        <taxon>Sphingomonadales</taxon>
        <taxon>Sphingomonadaceae</taxon>
        <taxon>Sphingomonas</taxon>
    </lineage>
</organism>
<dbReference type="InterPro" id="IPR002043">
    <property type="entry name" value="UDG_fam1"/>
</dbReference>
<evidence type="ECO:0000256" key="1">
    <source>
        <dbReference type="ARBA" id="ARBA00001400"/>
    </source>
</evidence>
<comment type="function">
    <text evidence="2">Excises uracil residues from the DNA which can arise as a result of misincorporation of dUMP residues by DNA polymerase or due to deamination of cytosine.</text>
</comment>
<feature type="active site" description="Proton acceptor" evidence="9">
    <location>
        <position position="87"/>
    </location>
</feature>
<evidence type="ECO:0000313" key="12">
    <source>
        <dbReference type="EMBL" id="RSV06299.1"/>
    </source>
</evidence>
<gene>
    <name evidence="11" type="ORF">BRX40_15805</name>
    <name evidence="12" type="ORF">CA257_05190</name>
</gene>
<evidence type="ECO:0000256" key="5">
    <source>
        <dbReference type="ARBA" id="ARBA00018429"/>
    </source>
</evidence>
<dbReference type="PROSITE" id="PS00130">
    <property type="entry name" value="U_DNA_GLYCOSYLASE"/>
    <property type="match status" value="1"/>
</dbReference>
<dbReference type="Proteomes" id="UP000286681">
    <property type="component" value="Unassembled WGS sequence"/>
</dbReference>
<reference evidence="11" key="1">
    <citation type="submission" date="2016-12" db="EMBL/GenBank/DDBJ databases">
        <title>Whole genome sequencing of Sphingomonas koreensis.</title>
        <authorList>
            <person name="Conlan S."/>
            <person name="Thomas P.J."/>
            <person name="Mullikin J."/>
            <person name="Palmore T.N."/>
            <person name="Frank K.M."/>
            <person name="Segre J.A."/>
        </authorList>
    </citation>
    <scope>NUCLEOTIDE SEQUENCE</scope>
    <source>
        <strain evidence="11">ABOJV</strain>
    </source>
</reference>
<dbReference type="Gene3D" id="3.40.470.10">
    <property type="entry name" value="Uracil-DNA glycosylase-like domain"/>
    <property type="match status" value="1"/>
</dbReference>
<dbReference type="InterPro" id="IPR005122">
    <property type="entry name" value="Uracil-DNA_glycosylase-like"/>
</dbReference>
<dbReference type="Pfam" id="PF03167">
    <property type="entry name" value="UDG"/>
    <property type="match status" value="1"/>
</dbReference>
<dbReference type="AlphaFoldDB" id="A0A1L6JCP5"/>
<comment type="catalytic activity">
    <reaction evidence="1">
        <text>Hydrolyzes single-stranded DNA or mismatched double-stranded DNA and polynucleotides, releasing free uracil.</text>
        <dbReference type="EC" id="3.2.2.27"/>
    </reaction>
</comment>
<evidence type="ECO:0000256" key="9">
    <source>
        <dbReference type="PROSITE-ProRule" id="PRU10072"/>
    </source>
</evidence>
<evidence type="ECO:0000313" key="13">
    <source>
        <dbReference type="Proteomes" id="UP000185161"/>
    </source>
</evidence>
<sequence>MVTLRTHLETYLAGWRDDLNPAWRSLFGEVEPDFGAVPLELTYDAEHPVIPPLRSRPLPGAPAGAHIFRAFDGVVPDAVRVVLIGQDPYPRASRATGRAFEDGALAGWQASVAISLQRLMQSATALRYGEPDFARTPGDWQRVRAAAAAGDISLEPLGAYFDRLQAGGVLFVNAGWTLTRFVPGGGEEQKAHIAMWRPLMRRLLQALAERPGRPTVFLLLGEFAKKLFAESGVQARAEAGGYADRIASVVHPHPNTVGPNGYLAKGNPLERVNVALARLGAPAVAW</sequence>
<dbReference type="RefSeq" id="WP_075152252.1">
    <property type="nucleotide sequence ID" value="NZ_CP018820.1"/>
</dbReference>
<dbReference type="KEGG" id="skr:BRX40_15805"/>
<dbReference type="EMBL" id="QQWO01000003">
    <property type="protein sequence ID" value="RSV06299.1"/>
    <property type="molecule type" value="Genomic_DNA"/>
</dbReference>
<evidence type="ECO:0000256" key="2">
    <source>
        <dbReference type="ARBA" id="ARBA00002631"/>
    </source>
</evidence>
<dbReference type="GO" id="GO:0097510">
    <property type="term" value="P:base-excision repair, AP site formation via deaminated base removal"/>
    <property type="evidence" value="ECO:0007669"/>
    <property type="project" value="TreeGrafter"/>
</dbReference>
<evidence type="ECO:0000313" key="11">
    <source>
        <dbReference type="EMBL" id="APR53692.1"/>
    </source>
</evidence>
<reference evidence="13" key="2">
    <citation type="submission" date="2016-12" db="EMBL/GenBank/DDBJ databases">
        <title>Whole genome sequencing of Sphingomonas sp. ABOJV.</title>
        <authorList>
            <person name="Conlan S."/>
            <person name="Thomas P.J."/>
            <person name="Mullikin J."/>
            <person name="Palmore T.N."/>
            <person name="Frank K.M."/>
            <person name="Segre J.A."/>
        </authorList>
    </citation>
    <scope>NUCLEOTIDE SEQUENCE [LARGE SCALE GENOMIC DNA]</scope>
    <source>
        <strain evidence="13">ABOJV</strain>
    </source>
</reference>
<evidence type="ECO:0000256" key="6">
    <source>
        <dbReference type="ARBA" id="ARBA00022763"/>
    </source>
</evidence>
<protein>
    <recommendedName>
        <fullName evidence="5">Uracil-DNA glycosylase</fullName>
        <ecNumber evidence="4">3.2.2.27</ecNumber>
    </recommendedName>
</protein>
<dbReference type="EC" id="3.2.2.27" evidence="4"/>
<name>A0A1L6JCP5_9SPHN</name>
<evidence type="ECO:0000313" key="14">
    <source>
        <dbReference type="Proteomes" id="UP000286681"/>
    </source>
</evidence>
<dbReference type="InterPro" id="IPR018085">
    <property type="entry name" value="Ura-DNA_Glyclase_AS"/>
</dbReference>
<evidence type="ECO:0000256" key="8">
    <source>
        <dbReference type="ARBA" id="ARBA00023204"/>
    </source>
</evidence>